<feature type="short sequence motif" description="DGA/G" evidence="4">
    <location>
        <begin position="153"/>
        <end position="155"/>
    </location>
</feature>
<feature type="domain" description="PNPLA" evidence="5">
    <location>
        <begin position="6"/>
        <end position="166"/>
    </location>
</feature>
<dbReference type="SUPFAM" id="SSF52151">
    <property type="entry name" value="FabD/lysophospholipase-like"/>
    <property type="match status" value="1"/>
</dbReference>
<feature type="short sequence motif" description="GXSXG" evidence="4">
    <location>
        <begin position="37"/>
        <end position="41"/>
    </location>
</feature>
<sequence length="287" mass="30967">MNRLGLALGSGGARGWCHVGVINALREMDVTPDVVAGCSMGALVGAAWAGERLGALEDWARGLTQTGVLRLVDLRFRNGGLMRGSAVGEMLRALDLPERIEELKHPFIAVATDMVSGREVWIREGSLFDAVRASISIPGIYSPHLVAGKWLLDGGLVNPVPTSACRALGADKTIAVNPNGRNGDLWTPRESALDALSQSWMQRLPEPMRELFHSDGVRGPNYIDVVSTSVDIMTEFVRKTRDATDPPHVSLQADLSHMTVLELYRAAEAIAEGERLVAEQKEAIAAL</sequence>
<evidence type="ECO:0000256" key="1">
    <source>
        <dbReference type="ARBA" id="ARBA00022801"/>
    </source>
</evidence>
<reference evidence="6 7" key="1">
    <citation type="submission" date="2016-10" db="EMBL/GenBank/DDBJ databases">
        <authorList>
            <person name="de Groot N.N."/>
        </authorList>
    </citation>
    <scope>NUCLEOTIDE SEQUENCE [LARGE SCALE GENOMIC DNA]</scope>
    <source>
        <strain evidence="6 7">DSM 27842</strain>
    </source>
</reference>
<dbReference type="EMBL" id="FODS01000006">
    <property type="protein sequence ID" value="SEO51758.1"/>
    <property type="molecule type" value="Genomic_DNA"/>
</dbReference>
<feature type="active site" description="Proton acceptor" evidence="4">
    <location>
        <position position="153"/>
    </location>
</feature>
<dbReference type="InterPro" id="IPR002641">
    <property type="entry name" value="PNPLA_dom"/>
</dbReference>
<dbReference type="InterPro" id="IPR016035">
    <property type="entry name" value="Acyl_Trfase/lysoPLipase"/>
</dbReference>
<keyword evidence="7" id="KW-1185">Reference proteome</keyword>
<evidence type="ECO:0000313" key="7">
    <source>
        <dbReference type="Proteomes" id="UP000198893"/>
    </source>
</evidence>
<accession>A0A1H8QCM3</accession>
<dbReference type="GO" id="GO:0016787">
    <property type="term" value="F:hydrolase activity"/>
    <property type="evidence" value="ECO:0007669"/>
    <property type="project" value="UniProtKB-UniRule"/>
</dbReference>
<evidence type="ECO:0000256" key="2">
    <source>
        <dbReference type="ARBA" id="ARBA00022963"/>
    </source>
</evidence>
<dbReference type="Gene3D" id="3.40.1090.10">
    <property type="entry name" value="Cytosolic phospholipase A2 catalytic domain"/>
    <property type="match status" value="2"/>
</dbReference>
<proteinExistence type="predicted"/>
<keyword evidence="2 4" id="KW-0442">Lipid degradation</keyword>
<protein>
    <submittedName>
        <fullName evidence="6">NTE family protein</fullName>
    </submittedName>
</protein>
<keyword evidence="1 4" id="KW-0378">Hydrolase</keyword>
<evidence type="ECO:0000313" key="6">
    <source>
        <dbReference type="EMBL" id="SEO51758.1"/>
    </source>
</evidence>
<keyword evidence="3 4" id="KW-0443">Lipid metabolism</keyword>
<gene>
    <name evidence="6" type="ORF">SAMN04490248_106100</name>
</gene>
<organism evidence="6 7">
    <name type="scientific">Salinihabitans flavidus</name>
    <dbReference type="NCBI Taxonomy" id="569882"/>
    <lineage>
        <taxon>Bacteria</taxon>
        <taxon>Pseudomonadati</taxon>
        <taxon>Pseudomonadota</taxon>
        <taxon>Alphaproteobacteria</taxon>
        <taxon>Rhodobacterales</taxon>
        <taxon>Roseobacteraceae</taxon>
        <taxon>Salinihabitans</taxon>
    </lineage>
</organism>
<dbReference type="PROSITE" id="PS51635">
    <property type="entry name" value="PNPLA"/>
    <property type="match status" value="1"/>
</dbReference>
<dbReference type="GO" id="GO:0016042">
    <property type="term" value="P:lipid catabolic process"/>
    <property type="evidence" value="ECO:0007669"/>
    <property type="project" value="UniProtKB-UniRule"/>
</dbReference>
<dbReference type="RefSeq" id="WP_093116936.1">
    <property type="nucleotide sequence ID" value="NZ_FODS01000006.1"/>
</dbReference>
<evidence type="ECO:0000259" key="5">
    <source>
        <dbReference type="PROSITE" id="PS51635"/>
    </source>
</evidence>
<dbReference type="Pfam" id="PF01734">
    <property type="entry name" value="Patatin"/>
    <property type="match status" value="1"/>
</dbReference>
<dbReference type="OrthoDB" id="5290098at2"/>
<dbReference type="InterPro" id="IPR050301">
    <property type="entry name" value="NTE"/>
</dbReference>
<dbReference type="AlphaFoldDB" id="A0A1H8QCM3"/>
<evidence type="ECO:0000256" key="3">
    <source>
        <dbReference type="ARBA" id="ARBA00023098"/>
    </source>
</evidence>
<dbReference type="STRING" id="569882.SAMN04490248_106100"/>
<dbReference type="PANTHER" id="PTHR14226">
    <property type="entry name" value="NEUROPATHY TARGET ESTERASE/SWISS CHEESE D.MELANOGASTER"/>
    <property type="match status" value="1"/>
</dbReference>
<dbReference type="PANTHER" id="PTHR14226:SF76">
    <property type="entry name" value="NTE FAMILY PROTEIN RSSA"/>
    <property type="match status" value="1"/>
</dbReference>
<dbReference type="Proteomes" id="UP000198893">
    <property type="component" value="Unassembled WGS sequence"/>
</dbReference>
<name>A0A1H8QCM3_9RHOB</name>
<comment type="caution">
    <text evidence="4">Lacks conserved residue(s) required for the propagation of feature annotation.</text>
</comment>
<evidence type="ECO:0000256" key="4">
    <source>
        <dbReference type="PROSITE-ProRule" id="PRU01161"/>
    </source>
</evidence>
<feature type="active site" description="Nucleophile" evidence="4">
    <location>
        <position position="39"/>
    </location>
</feature>